<feature type="compositionally biased region" description="Polar residues" evidence="1">
    <location>
        <begin position="443"/>
        <end position="452"/>
    </location>
</feature>
<feature type="compositionally biased region" description="Polar residues" evidence="1">
    <location>
        <begin position="183"/>
        <end position="196"/>
    </location>
</feature>
<feature type="region of interest" description="Disordered" evidence="1">
    <location>
        <begin position="183"/>
        <end position="282"/>
    </location>
</feature>
<keyword evidence="3" id="KW-1185">Reference proteome</keyword>
<proteinExistence type="predicted"/>
<feature type="compositionally biased region" description="Basic residues" evidence="1">
    <location>
        <begin position="208"/>
        <end position="217"/>
    </location>
</feature>
<feature type="compositionally biased region" description="Basic residues" evidence="1">
    <location>
        <begin position="481"/>
        <end position="492"/>
    </location>
</feature>
<reference evidence="2 3" key="1">
    <citation type="journal article" date="2024" name="Commun. Biol.">
        <title>Comparative genomic analysis of thermophilic fungi reveals convergent evolutionary adaptations and gene losses.</title>
        <authorList>
            <person name="Steindorff A.S."/>
            <person name="Aguilar-Pontes M.V."/>
            <person name="Robinson A.J."/>
            <person name="Andreopoulos B."/>
            <person name="LaButti K."/>
            <person name="Kuo A."/>
            <person name="Mondo S."/>
            <person name="Riley R."/>
            <person name="Otillar R."/>
            <person name="Haridas S."/>
            <person name="Lipzen A."/>
            <person name="Grimwood J."/>
            <person name="Schmutz J."/>
            <person name="Clum A."/>
            <person name="Reid I.D."/>
            <person name="Moisan M.C."/>
            <person name="Butler G."/>
            <person name="Nguyen T.T.M."/>
            <person name="Dewar K."/>
            <person name="Conant G."/>
            <person name="Drula E."/>
            <person name="Henrissat B."/>
            <person name="Hansel C."/>
            <person name="Singer S."/>
            <person name="Hutchinson M.I."/>
            <person name="de Vries R.P."/>
            <person name="Natvig D.O."/>
            <person name="Powell A.J."/>
            <person name="Tsang A."/>
            <person name="Grigoriev I.V."/>
        </authorList>
    </citation>
    <scope>NUCLEOTIDE SEQUENCE [LARGE SCALE GENOMIC DNA]</scope>
    <source>
        <strain evidence="2 3">CBS 494.80</strain>
    </source>
</reference>
<evidence type="ECO:0000313" key="3">
    <source>
        <dbReference type="Proteomes" id="UP001595075"/>
    </source>
</evidence>
<feature type="region of interest" description="Disordered" evidence="1">
    <location>
        <begin position="480"/>
        <end position="525"/>
    </location>
</feature>
<comment type="caution">
    <text evidence="2">The sequence shown here is derived from an EMBL/GenBank/DDBJ whole genome shotgun (WGS) entry which is preliminary data.</text>
</comment>
<evidence type="ECO:0000256" key="1">
    <source>
        <dbReference type="SAM" id="MobiDB-lite"/>
    </source>
</evidence>
<dbReference type="Proteomes" id="UP001595075">
    <property type="component" value="Unassembled WGS sequence"/>
</dbReference>
<feature type="compositionally biased region" description="Basic residues" evidence="1">
    <location>
        <begin position="571"/>
        <end position="580"/>
    </location>
</feature>
<feature type="region of interest" description="Disordered" evidence="1">
    <location>
        <begin position="431"/>
        <end position="452"/>
    </location>
</feature>
<name>A0ABR4CSF6_9HELO</name>
<feature type="compositionally biased region" description="Basic and acidic residues" evidence="1">
    <location>
        <begin position="431"/>
        <end position="442"/>
    </location>
</feature>
<sequence>MAREIGIPNARDWEDRLWAKKIRIEHDDLEKKIGSFDNRLTEGLRHVLDTCQDAWESNDIVARVEQLERMYDSNKEALTKFEELERKFNAQLDLRLNARDQQVDEQLQELRDMHASLKGILQNYLPPEELPSIPRVPGEGRTSSGTLYDEDEPHVSFASPATAINSRTRPQPRVTHIKSTHTAHATFHNPSTSATADRQVAVPSNRHAPSKNRFKKAIHPDNHLPDLYNTSMNKRKRPTATRPTDDEPIRPSPMASRNHNEHEAGGSAVHSVPAPASPEIPKMCQERRPLMVYYNEATAIRHSLDLEIGEPESKFVNAFIAGISTKEVADQLIDSLMNFCPLDVKDDGTREIFGSWDDVLEGMKNAQLYVENYQDKGKGRADDNTADFPGLRNVGAVEKPIADGQLPLMTSGGGRISHANGYGHTVEAREGHELTKDAERNGQDSGLLNKATISKARSGNVTSGTATGTSVSNAFKEFGKTKGKVANRRAPVKKPAPSTSKPSEQPCADSGRASRTVVEKPIPSRTRAGKRVFDLSGLANGAAEVRGVGVTAGTGAGVDAGSARGAAGTGRRGKPRIAKR</sequence>
<organism evidence="2 3">
    <name type="scientific">Oculimacula yallundae</name>
    <dbReference type="NCBI Taxonomy" id="86028"/>
    <lineage>
        <taxon>Eukaryota</taxon>
        <taxon>Fungi</taxon>
        <taxon>Dikarya</taxon>
        <taxon>Ascomycota</taxon>
        <taxon>Pezizomycotina</taxon>
        <taxon>Leotiomycetes</taxon>
        <taxon>Helotiales</taxon>
        <taxon>Ploettnerulaceae</taxon>
        <taxon>Oculimacula</taxon>
    </lineage>
</organism>
<gene>
    <name evidence="2" type="ORF">VTL71DRAFT_12152</name>
</gene>
<evidence type="ECO:0000313" key="2">
    <source>
        <dbReference type="EMBL" id="KAL2072809.1"/>
    </source>
</evidence>
<feature type="region of interest" description="Disordered" evidence="1">
    <location>
        <begin position="551"/>
        <end position="580"/>
    </location>
</feature>
<dbReference type="EMBL" id="JAZHXI010000004">
    <property type="protein sequence ID" value="KAL2072809.1"/>
    <property type="molecule type" value="Genomic_DNA"/>
</dbReference>
<accession>A0ABR4CSF6</accession>
<protein>
    <submittedName>
        <fullName evidence="2">Uncharacterized protein</fullName>
    </submittedName>
</protein>